<name>A0ABR3BFD1_PHYBL</name>
<evidence type="ECO:0000256" key="9">
    <source>
        <dbReference type="RuleBase" id="RU363100"/>
    </source>
</evidence>
<evidence type="ECO:0000256" key="5">
    <source>
        <dbReference type="ARBA" id="ARBA00022792"/>
    </source>
</evidence>
<comment type="caution">
    <text evidence="10">The sequence shown here is derived from an EMBL/GenBank/DDBJ whole genome shotgun (WGS) entry which is preliminary data.</text>
</comment>
<comment type="function">
    <text evidence="9">Mediates the uptake of pyruvate into mitochondria.</text>
</comment>
<keyword evidence="11" id="KW-1185">Reference proteome</keyword>
<gene>
    <name evidence="10" type="ORF">J3Q64DRAFT_1807538</name>
</gene>
<dbReference type="PANTHER" id="PTHR14154">
    <property type="entry name" value="UPF0041 BRAIN PROTEIN 44-RELATED"/>
    <property type="match status" value="1"/>
</dbReference>
<evidence type="ECO:0000313" key="11">
    <source>
        <dbReference type="Proteomes" id="UP001448207"/>
    </source>
</evidence>
<evidence type="ECO:0000256" key="1">
    <source>
        <dbReference type="ARBA" id="ARBA00004448"/>
    </source>
</evidence>
<sequence length="106" mass="12241">MSQASGSISNRIVQKLSSKEFRSYLMRYHFWGPVANWGIPIAAISDWKKDPDLISGKMTLALCLYSGLFMRFALAVQPRNYLLFGCHFTNEIAQLVQGYRYINYHK</sequence>
<keyword evidence="10" id="KW-0670">Pyruvate</keyword>
<keyword evidence="6" id="KW-1133">Transmembrane helix</keyword>
<dbReference type="EMBL" id="JBCLYO010000001">
    <property type="protein sequence ID" value="KAL0097558.1"/>
    <property type="molecule type" value="Genomic_DNA"/>
</dbReference>
<keyword evidence="8" id="KW-0472">Membrane</keyword>
<proteinExistence type="inferred from homology"/>
<evidence type="ECO:0000256" key="4">
    <source>
        <dbReference type="ARBA" id="ARBA00022692"/>
    </source>
</evidence>
<comment type="similarity">
    <text evidence="2 9">Belongs to the mitochondrial pyruvate carrier (MPC) (TC 2.A.105) family.</text>
</comment>
<evidence type="ECO:0000256" key="8">
    <source>
        <dbReference type="ARBA" id="ARBA00023136"/>
    </source>
</evidence>
<keyword evidence="7 9" id="KW-0496">Mitochondrion</keyword>
<comment type="subcellular location">
    <subcellularLocation>
        <location evidence="1 9">Mitochondrion inner membrane</location>
        <topology evidence="1 9">Multi-pass membrane protein</topology>
    </subcellularLocation>
</comment>
<accession>A0ABR3BFD1</accession>
<evidence type="ECO:0000313" key="10">
    <source>
        <dbReference type="EMBL" id="KAL0097558.1"/>
    </source>
</evidence>
<keyword evidence="4" id="KW-0812">Transmembrane</keyword>
<organism evidence="10 11">
    <name type="scientific">Phycomyces blakesleeanus</name>
    <dbReference type="NCBI Taxonomy" id="4837"/>
    <lineage>
        <taxon>Eukaryota</taxon>
        <taxon>Fungi</taxon>
        <taxon>Fungi incertae sedis</taxon>
        <taxon>Mucoromycota</taxon>
        <taxon>Mucoromycotina</taxon>
        <taxon>Mucoromycetes</taxon>
        <taxon>Mucorales</taxon>
        <taxon>Phycomycetaceae</taxon>
        <taxon>Phycomyces</taxon>
    </lineage>
</organism>
<protein>
    <recommendedName>
        <fullName evidence="9">Mitochondrial pyruvate carrier</fullName>
    </recommendedName>
</protein>
<dbReference type="InterPro" id="IPR005336">
    <property type="entry name" value="MPC"/>
</dbReference>
<keyword evidence="3 9" id="KW-0813">Transport</keyword>
<dbReference type="Pfam" id="PF03650">
    <property type="entry name" value="MPC"/>
    <property type="match status" value="1"/>
</dbReference>
<evidence type="ECO:0000256" key="3">
    <source>
        <dbReference type="ARBA" id="ARBA00022448"/>
    </source>
</evidence>
<reference evidence="10 11" key="1">
    <citation type="submission" date="2024-04" db="EMBL/GenBank/DDBJ databases">
        <title>Symmetric and asymmetric DNA N6-adenine methylation regulates different biological responses in Mucorales.</title>
        <authorList>
            <consortium name="Lawrence Berkeley National Laboratory"/>
            <person name="Lax C."/>
            <person name="Mondo S.J."/>
            <person name="Osorio-Concepcion M."/>
            <person name="Muszewska A."/>
            <person name="Corrochano-Luque M."/>
            <person name="Gutierrez G."/>
            <person name="Riley R."/>
            <person name="Lipzen A."/>
            <person name="Guo J."/>
            <person name="Hundley H."/>
            <person name="Amirebrahimi M."/>
            <person name="Ng V."/>
            <person name="Lorenzo-Gutierrez D."/>
            <person name="Binder U."/>
            <person name="Yang J."/>
            <person name="Song Y."/>
            <person name="Canovas D."/>
            <person name="Navarro E."/>
            <person name="Freitag M."/>
            <person name="Gabaldon T."/>
            <person name="Grigoriev I.V."/>
            <person name="Corrochano L.M."/>
            <person name="Nicolas F.E."/>
            <person name="Garre V."/>
        </authorList>
    </citation>
    <scope>NUCLEOTIDE SEQUENCE [LARGE SCALE GENOMIC DNA]</scope>
    <source>
        <strain evidence="10 11">L51</strain>
    </source>
</reference>
<keyword evidence="5 9" id="KW-0999">Mitochondrion inner membrane</keyword>
<dbReference type="Proteomes" id="UP001448207">
    <property type="component" value="Unassembled WGS sequence"/>
</dbReference>
<evidence type="ECO:0000256" key="2">
    <source>
        <dbReference type="ARBA" id="ARBA00006416"/>
    </source>
</evidence>
<evidence type="ECO:0000256" key="6">
    <source>
        <dbReference type="ARBA" id="ARBA00022989"/>
    </source>
</evidence>
<evidence type="ECO:0000256" key="7">
    <source>
        <dbReference type="ARBA" id="ARBA00023128"/>
    </source>
</evidence>